<keyword evidence="4" id="KW-1185">Reference proteome</keyword>
<organism evidence="3 4">
    <name type="scientific">Intestinibaculum porci</name>
    <dbReference type="NCBI Taxonomy" id="2487118"/>
    <lineage>
        <taxon>Bacteria</taxon>
        <taxon>Bacillati</taxon>
        <taxon>Bacillota</taxon>
        <taxon>Erysipelotrichia</taxon>
        <taxon>Erysipelotrichales</taxon>
        <taxon>Erysipelotrichaceae</taxon>
        <taxon>Intestinibaculum</taxon>
    </lineage>
</organism>
<dbReference type="PROSITE" id="PS50943">
    <property type="entry name" value="HTH_CROC1"/>
    <property type="match status" value="1"/>
</dbReference>
<dbReference type="OrthoDB" id="9805856at2"/>
<keyword evidence="1" id="KW-0238">DNA-binding</keyword>
<dbReference type="CDD" id="cd00093">
    <property type="entry name" value="HTH_XRE"/>
    <property type="match status" value="1"/>
</dbReference>
<dbReference type="AlphaFoldDB" id="A0A3G9JRY2"/>
<reference evidence="3 4" key="1">
    <citation type="submission" date="2018-11" db="EMBL/GenBank/DDBJ databases">
        <title>Novel Erysipelotrichaceae bacterium isolated from small intestine of a swine.</title>
        <authorList>
            <person name="Kim J.S."/>
            <person name="Choe H."/>
            <person name="Lee Y.R."/>
            <person name="Kim K.M."/>
            <person name="Park D.S."/>
        </authorList>
    </citation>
    <scope>NUCLEOTIDE SEQUENCE [LARGE SCALE GENOMIC DNA]</scope>
    <source>
        <strain evidence="3 4">SG0102</strain>
    </source>
</reference>
<dbReference type="SUPFAM" id="SSF47413">
    <property type="entry name" value="lambda repressor-like DNA-binding domains"/>
    <property type="match status" value="1"/>
</dbReference>
<dbReference type="PANTHER" id="PTHR46558:SF11">
    <property type="entry name" value="HTH-TYPE TRANSCRIPTIONAL REGULATOR XRE"/>
    <property type="match status" value="1"/>
</dbReference>
<evidence type="ECO:0000259" key="2">
    <source>
        <dbReference type="PROSITE" id="PS50943"/>
    </source>
</evidence>
<dbReference type="EMBL" id="AP019309">
    <property type="protein sequence ID" value="BBH25584.1"/>
    <property type="molecule type" value="Genomic_DNA"/>
</dbReference>
<dbReference type="SMART" id="SM00530">
    <property type="entry name" value="HTH_XRE"/>
    <property type="match status" value="1"/>
</dbReference>
<dbReference type="Gene3D" id="1.10.260.40">
    <property type="entry name" value="lambda repressor-like DNA-binding domains"/>
    <property type="match status" value="1"/>
</dbReference>
<sequence>MDEDYRLGETIKELRIQNHLTQNQVAQVLGVTPGYVSNVENNRIAMSLHKLAAYAKLVGVSIDYLVGTADENYSANGIDYEILNEVRKLEEKDKVKLLKTIKLWRKK</sequence>
<protein>
    <recommendedName>
        <fullName evidence="2">HTH cro/C1-type domain-containing protein</fullName>
    </recommendedName>
</protein>
<proteinExistence type="predicted"/>
<accession>A0A3G9JRY2</accession>
<dbReference type="KEGG" id="ebm:SG0102_05180"/>
<dbReference type="InParanoid" id="A0A3G9JRY2"/>
<feature type="domain" description="HTH cro/C1-type" evidence="2">
    <location>
        <begin position="11"/>
        <end position="65"/>
    </location>
</feature>
<dbReference type="RefSeq" id="WP_125118521.1">
    <property type="nucleotide sequence ID" value="NZ_AP019309.1"/>
</dbReference>
<evidence type="ECO:0000313" key="4">
    <source>
        <dbReference type="Proteomes" id="UP000268059"/>
    </source>
</evidence>
<dbReference type="InterPro" id="IPR010982">
    <property type="entry name" value="Lambda_DNA-bd_dom_sf"/>
</dbReference>
<evidence type="ECO:0000256" key="1">
    <source>
        <dbReference type="ARBA" id="ARBA00023125"/>
    </source>
</evidence>
<dbReference type="InterPro" id="IPR001387">
    <property type="entry name" value="Cro/C1-type_HTH"/>
</dbReference>
<evidence type="ECO:0000313" key="3">
    <source>
        <dbReference type="EMBL" id="BBH25584.1"/>
    </source>
</evidence>
<dbReference type="Pfam" id="PF01381">
    <property type="entry name" value="HTH_3"/>
    <property type="match status" value="1"/>
</dbReference>
<dbReference type="PANTHER" id="PTHR46558">
    <property type="entry name" value="TRACRIPTIONAL REGULATORY PROTEIN-RELATED-RELATED"/>
    <property type="match status" value="1"/>
</dbReference>
<name>A0A3G9JRY2_9FIRM</name>
<dbReference type="Proteomes" id="UP000268059">
    <property type="component" value="Chromosome"/>
</dbReference>
<gene>
    <name evidence="3" type="ORF">SG0102_05180</name>
</gene>
<dbReference type="GO" id="GO:0003677">
    <property type="term" value="F:DNA binding"/>
    <property type="evidence" value="ECO:0007669"/>
    <property type="project" value="UniProtKB-KW"/>
</dbReference>